<dbReference type="InterPro" id="IPR000504">
    <property type="entry name" value="RRM_dom"/>
</dbReference>
<dbReference type="Pfam" id="PF00076">
    <property type="entry name" value="RRM_1"/>
    <property type="match status" value="2"/>
</dbReference>
<feature type="region of interest" description="Disordered" evidence="3">
    <location>
        <begin position="1"/>
        <end position="52"/>
    </location>
</feature>
<keyword evidence="1 2" id="KW-0694">RNA-binding</keyword>
<evidence type="ECO:0000313" key="6">
    <source>
        <dbReference type="Proteomes" id="UP000092583"/>
    </source>
</evidence>
<evidence type="ECO:0000313" key="5">
    <source>
        <dbReference type="EMBL" id="OCF62059.1"/>
    </source>
</evidence>
<feature type="region of interest" description="Disordered" evidence="3">
    <location>
        <begin position="377"/>
        <end position="397"/>
    </location>
</feature>
<dbReference type="SUPFAM" id="SSF54928">
    <property type="entry name" value="RNA-binding domain, RBD"/>
    <property type="match status" value="1"/>
</dbReference>
<proteinExistence type="predicted"/>
<dbReference type="PANTHER" id="PTHR48025">
    <property type="entry name" value="OS02G0815200 PROTEIN"/>
    <property type="match status" value="1"/>
</dbReference>
<dbReference type="Proteomes" id="UP000092583">
    <property type="component" value="Unassembled WGS sequence"/>
</dbReference>
<dbReference type="GO" id="GO:0003729">
    <property type="term" value="F:mRNA binding"/>
    <property type="evidence" value="ECO:0007669"/>
    <property type="project" value="TreeGrafter"/>
</dbReference>
<sequence>MSIPATTDTNDTPLPSSLPTSPTSPSLDKRSISTTDNNKNGGDHQEEQEIIPRIPEHELRIYGLNPAVTAENLINFFSTTTRVLGVLLHPQSTFSSTLQWAQLWVGSQAEVERCMDLKQHLAPSGITLSKAPSSAPPPSTQGLMTPELSSTNLAIDIRAPLTPPSLSRGLRLEGSGLGYRHIDPQGPLPRNLYVMGLPLDLTQVQFKSLFSQFGMVEHSTLLSQLDGMGRRRGFILMSTHREAVEAMSRMNGNWLEGFKIDVSWALVQRDSKNFGSNAFGALHNRVIHPPSIPTRRNLSDDSAVLVENLDPAYFPNAGAVREIFSTFGPVQRVTIIAVTPFQAVINFEHEVSATALINANGLSLGGRPVVTRRYTKPPFAISSPSQEATSPGRLTFDPFGTDITNRLANLQVNGPIESSSATSLNANSAPFVPLPYPNARWLSSSSSNGHNMISQVESPKTIHDESSDSLSLTNSRSESTRNSGSASLSGNGGSKQPGPKVQDENIAPIGHYPHAWPLPSESTLVPAKSRWTSAPK</sequence>
<name>A0A1B9J2T2_9TREE</name>
<dbReference type="InterPro" id="IPR050502">
    <property type="entry name" value="Euk_RNA-bind_prot"/>
</dbReference>
<feature type="compositionally biased region" description="Low complexity" evidence="3">
    <location>
        <begin position="12"/>
        <end position="26"/>
    </location>
</feature>
<feature type="domain" description="RRM" evidence="4">
    <location>
        <begin position="190"/>
        <end position="267"/>
    </location>
</feature>
<evidence type="ECO:0000256" key="3">
    <source>
        <dbReference type="SAM" id="MobiDB-lite"/>
    </source>
</evidence>
<reference evidence="5 6" key="1">
    <citation type="submission" date="2013-07" db="EMBL/GenBank/DDBJ databases">
        <title>The Genome Sequence of Kwoniella mangroviensis CBS10435.</title>
        <authorList>
            <consortium name="The Broad Institute Genome Sequencing Platform"/>
            <person name="Cuomo C."/>
            <person name="Litvintseva A."/>
            <person name="Chen Y."/>
            <person name="Heitman J."/>
            <person name="Sun S."/>
            <person name="Springer D."/>
            <person name="Dromer F."/>
            <person name="Young S.K."/>
            <person name="Zeng Q."/>
            <person name="Gargeya S."/>
            <person name="Fitzgerald M."/>
            <person name="Abouelleil A."/>
            <person name="Alvarado L."/>
            <person name="Berlin A.M."/>
            <person name="Chapman S.B."/>
            <person name="Dewar J."/>
            <person name="Goldberg J."/>
            <person name="Griggs A."/>
            <person name="Gujja S."/>
            <person name="Hansen M."/>
            <person name="Howarth C."/>
            <person name="Imamovic A."/>
            <person name="Larimer J."/>
            <person name="McCowan C."/>
            <person name="Murphy C."/>
            <person name="Pearson M."/>
            <person name="Priest M."/>
            <person name="Roberts A."/>
            <person name="Saif S."/>
            <person name="Shea T."/>
            <person name="Sykes S."/>
            <person name="Wortman J."/>
            <person name="Nusbaum C."/>
            <person name="Birren B."/>
        </authorList>
    </citation>
    <scope>NUCLEOTIDE SEQUENCE [LARGE SCALE GENOMIC DNA]</scope>
    <source>
        <strain evidence="5 6">CBS 10435</strain>
    </source>
</reference>
<dbReference type="OrthoDB" id="6159137at2759"/>
<dbReference type="PANTHER" id="PTHR48025:SF1">
    <property type="entry name" value="RRM DOMAIN-CONTAINING PROTEIN"/>
    <property type="match status" value="1"/>
</dbReference>
<dbReference type="SMART" id="SM00360">
    <property type="entry name" value="RRM"/>
    <property type="match status" value="2"/>
</dbReference>
<dbReference type="InterPro" id="IPR012677">
    <property type="entry name" value="Nucleotide-bd_a/b_plait_sf"/>
</dbReference>
<dbReference type="CDD" id="cd00590">
    <property type="entry name" value="RRM_SF"/>
    <property type="match status" value="2"/>
</dbReference>
<feature type="compositionally biased region" description="Low complexity" evidence="3">
    <location>
        <begin position="468"/>
        <end position="489"/>
    </location>
</feature>
<evidence type="ECO:0000256" key="2">
    <source>
        <dbReference type="PROSITE-ProRule" id="PRU00176"/>
    </source>
</evidence>
<reference evidence="6" key="2">
    <citation type="submission" date="2013-12" db="EMBL/GenBank/DDBJ databases">
        <title>Evolution of pathogenesis and genome organization in the Tremellales.</title>
        <authorList>
            <person name="Cuomo C."/>
            <person name="Litvintseva A."/>
            <person name="Heitman J."/>
            <person name="Chen Y."/>
            <person name="Sun S."/>
            <person name="Springer D."/>
            <person name="Dromer F."/>
            <person name="Young S."/>
            <person name="Zeng Q."/>
            <person name="Chapman S."/>
            <person name="Gujja S."/>
            <person name="Saif S."/>
            <person name="Birren B."/>
        </authorList>
    </citation>
    <scope>NUCLEOTIDE SEQUENCE [LARGE SCALE GENOMIC DNA]</scope>
    <source>
        <strain evidence="6">CBS 10435</strain>
    </source>
</reference>
<evidence type="ECO:0000256" key="1">
    <source>
        <dbReference type="ARBA" id="ARBA00022884"/>
    </source>
</evidence>
<dbReference type="STRING" id="1331196.A0A1B9J2T2"/>
<dbReference type="InterPro" id="IPR035979">
    <property type="entry name" value="RBD_domain_sf"/>
</dbReference>
<accession>A0A1B9J2T2</accession>
<feature type="compositionally biased region" description="Polar residues" evidence="3">
    <location>
        <begin position="1"/>
        <end position="11"/>
    </location>
</feature>
<gene>
    <name evidence="5" type="ORF">L486_01725</name>
</gene>
<protein>
    <recommendedName>
        <fullName evidence="4">RRM domain-containing protein</fullName>
    </recommendedName>
</protein>
<dbReference type="AlphaFoldDB" id="A0A1B9J2T2"/>
<dbReference type="GO" id="GO:0005634">
    <property type="term" value="C:nucleus"/>
    <property type="evidence" value="ECO:0007669"/>
    <property type="project" value="TreeGrafter"/>
</dbReference>
<keyword evidence="6" id="KW-1185">Reference proteome</keyword>
<dbReference type="PROSITE" id="PS50102">
    <property type="entry name" value="RRM"/>
    <property type="match status" value="2"/>
</dbReference>
<feature type="domain" description="RRM" evidence="4">
    <location>
        <begin position="302"/>
        <end position="376"/>
    </location>
</feature>
<dbReference type="EMBL" id="KI669459">
    <property type="protein sequence ID" value="OCF62059.1"/>
    <property type="molecule type" value="Genomic_DNA"/>
</dbReference>
<evidence type="ECO:0000259" key="4">
    <source>
        <dbReference type="PROSITE" id="PS50102"/>
    </source>
</evidence>
<dbReference type="Gene3D" id="3.30.70.330">
    <property type="match status" value="2"/>
</dbReference>
<feature type="region of interest" description="Disordered" evidence="3">
    <location>
        <begin position="450"/>
        <end position="536"/>
    </location>
</feature>
<organism evidence="5 6">
    <name type="scientific">Kwoniella mangroviensis CBS 10435</name>
    <dbReference type="NCBI Taxonomy" id="1331196"/>
    <lineage>
        <taxon>Eukaryota</taxon>
        <taxon>Fungi</taxon>
        <taxon>Dikarya</taxon>
        <taxon>Basidiomycota</taxon>
        <taxon>Agaricomycotina</taxon>
        <taxon>Tremellomycetes</taxon>
        <taxon>Tremellales</taxon>
        <taxon>Cryptococcaceae</taxon>
        <taxon>Kwoniella</taxon>
    </lineage>
</organism>